<dbReference type="AlphaFoldDB" id="A0A8J7CVM1"/>
<organism evidence="13 14">
    <name type="scientific">Phaeovibrio sulfidiphilus</name>
    <dbReference type="NCBI Taxonomy" id="1220600"/>
    <lineage>
        <taxon>Bacteria</taxon>
        <taxon>Pseudomonadati</taxon>
        <taxon>Pseudomonadota</taxon>
        <taxon>Alphaproteobacteria</taxon>
        <taxon>Rhodospirillales</taxon>
        <taxon>Rhodospirillaceae</taxon>
        <taxon>Phaeovibrio</taxon>
    </lineage>
</organism>
<dbReference type="Gene3D" id="3.30.1700.10">
    <property type="entry name" value="lpxc deacetylase, domain 2"/>
    <property type="match status" value="1"/>
</dbReference>
<evidence type="ECO:0000256" key="1">
    <source>
        <dbReference type="ARBA" id="ARBA00001947"/>
    </source>
</evidence>
<dbReference type="GO" id="GO:0103117">
    <property type="term" value="F:UDP-3-O-acyl-N-acetylglucosamine deacetylase activity"/>
    <property type="evidence" value="ECO:0007669"/>
    <property type="project" value="UniProtKB-UniRule"/>
</dbReference>
<evidence type="ECO:0000256" key="8">
    <source>
        <dbReference type="ARBA" id="ARBA00022801"/>
    </source>
</evidence>
<comment type="cofactor">
    <cofactor evidence="1 12">
        <name>Zn(2+)</name>
        <dbReference type="ChEBI" id="CHEBI:29105"/>
    </cofactor>
</comment>
<feature type="binding site" evidence="12">
    <location>
        <position position="257"/>
    </location>
    <ligand>
        <name>Zn(2+)</name>
        <dbReference type="ChEBI" id="CHEBI:29105"/>
    </ligand>
</feature>
<name>A0A8J7CVM1_9PROT</name>
<evidence type="ECO:0000256" key="4">
    <source>
        <dbReference type="ARBA" id="ARBA00012745"/>
    </source>
</evidence>
<dbReference type="PANTHER" id="PTHR33694:SF1">
    <property type="entry name" value="UDP-3-O-ACYL-N-ACETYLGLUCOSAMINE DEACETYLASE 1, MITOCHONDRIAL-RELATED"/>
    <property type="match status" value="1"/>
</dbReference>
<evidence type="ECO:0000256" key="2">
    <source>
        <dbReference type="ARBA" id="ARBA00002923"/>
    </source>
</evidence>
<dbReference type="Gene3D" id="3.30.230.20">
    <property type="entry name" value="lpxc deacetylase, domain 1"/>
    <property type="match status" value="1"/>
</dbReference>
<accession>A0A8J7CVM1</accession>
<dbReference type="GO" id="GO:0046872">
    <property type="term" value="F:metal ion binding"/>
    <property type="evidence" value="ECO:0007669"/>
    <property type="project" value="UniProtKB-KW"/>
</dbReference>
<evidence type="ECO:0000256" key="6">
    <source>
        <dbReference type="ARBA" id="ARBA00022556"/>
    </source>
</evidence>
<comment type="catalytic activity">
    <reaction evidence="11 12">
        <text>a UDP-3-O-[(3R)-3-hydroxyacyl]-N-acetyl-alpha-D-glucosamine + H2O = a UDP-3-O-[(3R)-3-hydroxyacyl]-alpha-D-glucosamine + acetate</text>
        <dbReference type="Rhea" id="RHEA:67816"/>
        <dbReference type="ChEBI" id="CHEBI:15377"/>
        <dbReference type="ChEBI" id="CHEBI:30089"/>
        <dbReference type="ChEBI" id="CHEBI:137740"/>
        <dbReference type="ChEBI" id="CHEBI:173225"/>
        <dbReference type="EC" id="3.5.1.108"/>
    </reaction>
</comment>
<keyword evidence="10 12" id="KW-0443">Lipid metabolism</keyword>
<evidence type="ECO:0000256" key="10">
    <source>
        <dbReference type="ARBA" id="ARBA00023098"/>
    </source>
</evidence>
<feature type="binding site" evidence="12">
    <location>
        <position position="99"/>
    </location>
    <ligand>
        <name>Zn(2+)</name>
        <dbReference type="ChEBI" id="CHEBI:29105"/>
    </ligand>
</feature>
<evidence type="ECO:0000256" key="7">
    <source>
        <dbReference type="ARBA" id="ARBA00022723"/>
    </source>
</evidence>
<dbReference type="InterPro" id="IPR011334">
    <property type="entry name" value="UDP-acyl_GlcNac_deAcase_C"/>
</dbReference>
<comment type="caution">
    <text evidence="13">The sequence shown here is derived from an EMBL/GenBank/DDBJ whole genome shotgun (WGS) entry which is preliminary data.</text>
</comment>
<evidence type="ECO:0000256" key="11">
    <source>
        <dbReference type="ARBA" id="ARBA00024535"/>
    </source>
</evidence>
<dbReference type="GO" id="GO:0016020">
    <property type="term" value="C:membrane"/>
    <property type="evidence" value="ECO:0007669"/>
    <property type="project" value="GOC"/>
</dbReference>
<evidence type="ECO:0000313" key="13">
    <source>
        <dbReference type="EMBL" id="MBE1236466.1"/>
    </source>
</evidence>
<dbReference type="Proteomes" id="UP000631034">
    <property type="component" value="Unassembled WGS sequence"/>
</dbReference>
<dbReference type="NCBIfam" id="TIGR00325">
    <property type="entry name" value="lpxC"/>
    <property type="match status" value="1"/>
</dbReference>
<dbReference type="HAMAP" id="MF_00388">
    <property type="entry name" value="LpxC"/>
    <property type="match status" value="1"/>
</dbReference>
<keyword evidence="9 12" id="KW-0862">Zinc</keyword>
<dbReference type="SUPFAM" id="SSF54211">
    <property type="entry name" value="Ribosomal protein S5 domain 2-like"/>
    <property type="match status" value="2"/>
</dbReference>
<dbReference type="UniPathway" id="UPA00359">
    <property type="reaction ID" value="UER00478"/>
</dbReference>
<keyword evidence="7 12" id="KW-0479">Metal-binding</keyword>
<evidence type="ECO:0000313" key="14">
    <source>
        <dbReference type="Proteomes" id="UP000631034"/>
    </source>
</evidence>
<feature type="binding site" evidence="12">
    <location>
        <position position="261"/>
    </location>
    <ligand>
        <name>Zn(2+)</name>
        <dbReference type="ChEBI" id="CHEBI:29105"/>
    </ligand>
</feature>
<proteinExistence type="inferred from homology"/>
<evidence type="ECO:0000256" key="3">
    <source>
        <dbReference type="ARBA" id="ARBA00005002"/>
    </source>
</evidence>
<keyword evidence="14" id="KW-1185">Reference proteome</keyword>
<comment type="function">
    <text evidence="2 12">Catalyzes the hydrolysis of UDP-3-O-myristoyl-N-acetylglucosamine to form UDP-3-O-myristoylglucosamine and acetate, the committed step in lipid A biosynthesis.</text>
</comment>
<dbReference type="InterPro" id="IPR015870">
    <property type="entry name" value="UDP-acyl_N-AcGlcN_deAcase_N"/>
</dbReference>
<reference evidence="13" key="1">
    <citation type="submission" date="2020-10" db="EMBL/GenBank/DDBJ databases">
        <title>Genome sequence of the unusual species of purple photosynthetic bacteria, Phaeovibrio sulfidiphilus DSM 23193, type strain.</title>
        <authorList>
            <person name="Kyndt J.A."/>
            <person name="Meyer T.E."/>
        </authorList>
    </citation>
    <scope>NUCLEOTIDE SEQUENCE</scope>
    <source>
        <strain evidence="13">DSM 23193</strain>
    </source>
</reference>
<sequence>MSSSALPYAVSGLPRLSRPALQHTIDRAETLSGIGLHSGRPVSMTLRPAAPGTGILFRRMDLPAGAARDLPARADRVVCSPLCTTLTNPAGSQISTIEHLMAAFAALAIDNVIVETDAPELPILDGSAAPFVAMIDRAGICTQAAPRKMLRVLKRVHVEKGPVSATLEPGPGGLSVSFHIDFPAEAIGRQSCHIALGEAGFRRHLAGARTFCMKDDVYAMQSAGLALGGSLDNAIVVDGATVLNREGLRYDEEFVRHKALDAIGDLYMHSLPISGRYTGVRASHAMNAALLKALLADPTAYAIETVAPGSGLAETFTASRDEAELVCA</sequence>
<keyword evidence="5 12" id="KW-0444">Lipid biosynthesis</keyword>
<comment type="similarity">
    <text evidence="12">Belongs to the LpxC family.</text>
</comment>
<dbReference type="InterPro" id="IPR020568">
    <property type="entry name" value="Ribosomal_Su5_D2-typ_SF"/>
</dbReference>
<dbReference type="EMBL" id="JACZHT010000001">
    <property type="protein sequence ID" value="MBE1236466.1"/>
    <property type="molecule type" value="Genomic_DNA"/>
</dbReference>
<keyword evidence="8 12" id="KW-0378">Hydrolase</keyword>
<dbReference type="InterPro" id="IPR004463">
    <property type="entry name" value="UDP-acyl_GlcNac_deAcase"/>
</dbReference>
<gene>
    <name evidence="12 13" type="primary">lpxC</name>
    <name evidence="13" type="ORF">IHV25_02205</name>
</gene>
<dbReference type="PANTHER" id="PTHR33694">
    <property type="entry name" value="UDP-3-O-ACYL-N-ACETYLGLUCOSAMINE DEACETYLASE 1, MITOCHONDRIAL-RELATED"/>
    <property type="match status" value="1"/>
</dbReference>
<comment type="pathway">
    <text evidence="3 12">Glycolipid biosynthesis; lipid IV(A) biosynthesis; lipid IV(A) from (3R)-3-hydroxytetradecanoyl-[acyl-carrier-protein] and UDP-N-acetyl-alpha-D-glucosamine: step 2/6.</text>
</comment>
<keyword evidence="6 12" id="KW-0441">Lipid A biosynthesis</keyword>
<feature type="active site" description="Proton donor" evidence="12">
    <location>
        <position position="284"/>
    </location>
</feature>
<dbReference type="EC" id="3.5.1.108" evidence="4 12"/>
<dbReference type="Pfam" id="PF03331">
    <property type="entry name" value="LpxC"/>
    <property type="match status" value="1"/>
</dbReference>
<evidence type="ECO:0000256" key="5">
    <source>
        <dbReference type="ARBA" id="ARBA00022516"/>
    </source>
</evidence>
<evidence type="ECO:0000256" key="9">
    <source>
        <dbReference type="ARBA" id="ARBA00022833"/>
    </source>
</evidence>
<evidence type="ECO:0000256" key="12">
    <source>
        <dbReference type="HAMAP-Rule" id="MF_00388"/>
    </source>
</evidence>
<protein>
    <recommendedName>
        <fullName evidence="4 12">UDP-3-O-acyl-N-acetylglucosamine deacetylase</fullName>
        <shortName evidence="12">UDP-3-O-acyl-GlcNAc deacetylase</shortName>
        <ecNumber evidence="4 12">3.5.1.108</ecNumber>
    </recommendedName>
    <alternativeName>
        <fullName evidence="12">UDP-3-O-[R-3-hydroxymyristoyl]-N-acetylglucosamine deacetylase</fullName>
    </alternativeName>
</protein>
<dbReference type="GO" id="GO:0009245">
    <property type="term" value="P:lipid A biosynthetic process"/>
    <property type="evidence" value="ECO:0007669"/>
    <property type="project" value="UniProtKB-UniRule"/>
</dbReference>